<dbReference type="PANTHER" id="PTHR42852">
    <property type="entry name" value="THIOL:DISULFIDE INTERCHANGE PROTEIN DSBE"/>
    <property type="match status" value="1"/>
</dbReference>
<organism evidence="2 3">
    <name type="scientific">Hymenobacter crusticola</name>
    <dbReference type="NCBI Taxonomy" id="1770526"/>
    <lineage>
        <taxon>Bacteria</taxon>
        <taxon>Pseudomonadati</taxon>
        <taxon>Bacteroidota</taxon>
        <taxon>Cytophagia</taxon>
        <taxon>Cytophagales</taxon>
        <taxon>Hymenobacteraceae</taxon>
        <taxon>Hymenobacter</taxon>
    </lineage>
</organism>
<reference evidence="2 3" key="1">
    <citation type="submission" date="2017-01" db="EMBL/GenBank/DDBJ databases">
        <title>A new Hymenobacter.</title>
        <authorList>
            <person name="Liang Y."/>
            <person name="Feng F."/>
        </authorList>
    </citation>
    <scope>NUCLEOTIDE SEQUENCE [LARGE SCALE GENOMIC DNA]</scope>
    <source>
        <strain evidence="2">MIMBbqt21</strain>
    </source>
</reference>
<evidence type="ECO:0000259" key="1">
    <source>
        <dbReference type="PROSITE" id="PS51352"/>
    </source>
</evidence>
<accession>A0A243W4V0</accession>
<dbReference type="EMBL" id="MTSE01000076">
    <property type="protein sequence ID" value="OUJ67406.1"/>
    <property type="molecule type" value="Genomic_DNA"/>
</dbReference>
<dbReference type="PANTHER" id="PTHR42852:SF13">
    <property type="entry name" value="PROTEIN DIPZ"/>
    <property type="match status" value="1"/>
</dbReference>
<evidence type="ECO:0000313" key="3">
    <source>
        <dbReference type="Proteomes" id="UP000194873"/>
    </source>
</evidence>
<keyword evidence="3" id="KW-1185">Reference proteome</keyword>
<dbReference type="Proteomes" id="UP000194873">
    <property type="component" value="Unassembled WGS sequence"/>
</dbReference>
<dbReference type="Gene3D" id="3.40.30.10">
    <property type="entry name" value="Glutaredoxin"/>
    <property type="match status" value="1"/>
</dbReference>
<dbReference type="AlphaFoldDB" id="A0A243W4V0"/>
<dbReference type="SUPFAM" id="SSF52833">
    <property type="entry name" value="Thioredoxin-like"/>
    <property type="match status" value="1"/>
</dbReference>
<proteinExistence type="predicted"/>
<evidence type="ECO:0000313" key="2">
    <source>
        <dbReference type="EMBL" id="OUJ67406.1"/>
    </source>
</evidence>
<dbReference type="GO" id="GO:0016209">
    <property type="term" value="F:antioxidant activity"/>
    <property type="evidence" value="ECO:0007669"/>
    <property type="project" value="InterPro"/>
</dbReference>
<dbReference type="InterPro" id="IPR013766">
    <property type="entry name" value="Thioredoxin_domain"/>
</dbReference>
<dbReference type="CDD" id="cd02966">
    <property type="entry name" value="TlpA_like_family"/>
    <property type="match status" value="1"/>
</dbReference>
<protein>
    <recommendedName>
        <fullName evidence="1">Thioredoxin domain-containing protein</fullName>
    </recommendedName>
</protein>
<dbReference type="GO" id="GO:0016491">
    <property type="term" value="F:oxidoreductase activity"/>
    <property type="evidence" value="ECO:0007669"/>
    <property type="project" value="InterPro"/>
</dbReference>
<dbReference type="InterPro" id="IPR000866">
    <property type="entry name" value="AhpC/TSA"/>
</dbReference>
<feature type="domain" description="Thioredoxin" evidence="1">
    <location>
        <begin position="112"/>
        <end position="260"/>
    </location>
</feature>
<dbReference type="InterPro" id="IPR036249">
    <property type="entry name" value="Thioredoxin-like_sf"/>
</dbReference>
<gene>
    <name evidence="2" type="ORF">BXP70_28825</name>
</gene>
<sequence length="260" mass="29308">MLAGRCWAAFLLRAMASYGFCSLLAFGLLLLSAPARSQVVRYRNNDSPKLWTAIEVDTFVQQMNRRGRSAGYEFRARINKTITRADTVIHEYNLHGTPTRAAELAHQQQLQAWVGKPLPAFSLPDLQGQRVSTQSLRGKPVVVNLWFTTCGPCIAEMPELNRIHREYATTDVVFLALTFDKKEKVQAFLKKRPYAFRHIAGATTYCDQFTSGYPTTLFVDRTGIIRRVLGAIPIRYDAVTNKPTGADDQAFYAALKQIQE</sequence>
<name>A0A243W4V0_9BACT</name>
<comment type="caution">
    <text evidence="2">The sequence shown here is derived from an EMBL/GenBank/DDBJ whole genome shotgun (WGS) entry which is preliminary data.</text>
</comment>
<dbReference type="InterPro" id="IPR050553">
    <property type="entry name" value="Thioredoxin_ResA/DsbE_sf"/>
</dbReference>
<dbReference type="Pfam" id="PF00578">
    <property type="entry name" value="AhpC-TSA"/>
    <property type="match status" value="1"/>
</dbReference>
<dbReference type="PROSITE" id="PS51352">
    <property type="entry name" value="THIOREDOXIN_2"/>
    <property type="match status" value="1"/>
</dbReference>